<sequence>MMKFTIIVVAFLSIIQTLEDHILVYAHEGGDADHKSLYYRGDEDSSTLHPKDSHDFTNTGAPRKLRPGRTMSTTVVIAKKEKVRATSNDDLSIKISSGASKQLMVERKLGFHKRSKSSSFKWKAKKKKPSGRFVAFYDDYRGPEREHKKTNILADLGTTKHIDDLTNGNSLPKRELFSSAKDMKKLARLLRSDYPIHSKPRGKPAVHNRAPDKI</sequence>
<feature type="region of interest" description="Disordered" evidence="1">
    <location>
        <begin position="192"/>
        <end position="214"/>
    </location>
</feature>
<proteinExistence type="predicted"/>
<evidence type="ECO:0000313" key="3">
    <source>
        <dbReference type="EMBL" id="KAF2600106.1"/>
    </source>
</evidence>
<organism evidence="3 4">
    <name type="scientific">Brassica cretica</name>
    <name type="common">Mustard</name>
    <dbReference type="NCBI Taxonomy" id="69181"/>
    <lineage>
        <taxon>Eukaryota</taxon>
        <taxon>Viridiplantae</taxon>
        <taxon>Streptophyta</taxon>
        <taxon>Embryophyta</taxon>
        <taxon>Tracheophyta</taxon>
        <taxon>Spermatophyta</taxon>
        <taxon>Magnoliopsida</taxon>
        <taxon>eudicotyledons</taxon>
        <taxon>Gunneridae</taxon>
        <taxon>Pentapetalae</taxon>
        <taxon>rosids</taxon>
        <taxon>malvids</taxon>
        <taxon>Brassicales</taxon>
        <taxon>Brassicaceae</taxon>
        <taxon>Brassiceae</taxon>
        <taxon>Brassica</taxon>
    </lineage>
</organism>
<gene>
    <name evidence="3" type="ORF">F2Q68_00011906</name>
</gene>
<comment type="caution">
    <text evidence="3">The sequence shown here is derived from an EMBL/GenBank/DDBJ whole genome shotgun (WGS) entry which is preliminary data.</text>
</comment>
<evidence type="ECO:0000313" key="4">
    <source>
        <dbReference type="Proteomes" id="UP000712281"/>
    </source>
</evidence>
<dbReference type="AlphaFoldDB" id="A0A8S9L3N7"/>
<dbReference type="Proteomes" id="UP000712281">
    <property type="component" value="Unassembled WGS sequence"/>
</dbReference>
<evidence type="ECO:0008006" key="5">
    <source>
        <dbReference type="Google" id="ProtNLM"/>
    </source>
</evidence>
<feature type="signal peptide" evidence="2">
    <location>
        <begin position="1"/>
        <end position="20"/>
    </location>
</feature>
<feature type="chain" id="PRO_5035893579" description="Calmodulin-binding domain-containing protein" evidence="2">
    <location>
        <begin position="21"/>
        <end position="214"/>
    </location>
</feature>
<dbReference type="EMBL" id="QGKW02000717">
    <property type="protein sequence ID" value="KAF2600106.1"/>
    <property type="molecule type" value="Genomic_DNA"/>
</dbReference>
<feature type="region of interest" description="Disordered" evidence="1">
    <location>
        <begin position="43"/>
        <end position="67"/>
    </location>
</feature>
<evidence type="ECO:0000256" key="1">
    <source>
        <dbReference type="SAM" id="MobiDB-lite"/>
    </source>
</evidence>
<accession>A0A8S9L3N7</accession>
<keyword evidence="2" id="KW-0732">Signal</keyword>
<evidence type="ECO:0000256" key="2">
    <source>
        <dbReference type="SAM" id="SignalP"/>
    </source>
</evidence>
<protein>
    <recommendedName>
        <fullName evidence="5">Calmodulin-binding domain-containing protein</fullName>
    </recommendedName>
</protein>
<reference evidence="3" key="1">
    <citation type="submission" date="2019-12" db="EMBL/GenBank/DDBJ databases">
        <title>Genome sequencing and annotation of Brassica cretica.</title>
        <authorList>
            <person name="Studholme D.J."/>
            <person name="Sarris P.F."/>
        </authorList>
    </citation>
    <scope>NUCLEOTIDE SEQUENCE</scope>
    <source>
        <strain evidence="3">PFS-001/15</strain>
        <tissue evidence="3">Leaf</tissue>
    </source>
</reference>
<name>A0A8S9L3N7_BRACR</name>